<keyword evidence="3" id="KW-1185">Reference proteome</keyword>
<proteinExistence type="predicted"/>
<organism evidence="2 3">
    <name type="scientific">Gossypium darwinii</name>
    <name type="common">Darwin's cotton</name>
    <name type="synonym">Gossypium barbadense var. darwinii</name>
    <dbReference type="NCBI Taxonomy" id="34276"/>
    <lineage>
        <taxon>Eukaryota</taxon>
        <taxon>Viridiplantae</taxon>
        <taxon>Streptophyta</taxon>
        <taxon>Embryophyta</taxon>
        <taxon>Tracheophyta</taxon>
        <taxon>Spermatophyta</taxon>
        <taxon>Magnoliopsida</taxon>
        <taxon>eudicotyledons</taxon>
        <taxon>Gunneridae</taxon>
        <taxon>Pentapetalae</taxon>
        <taxon>rosids</taxon>
        <taxon>malvids</taxon>
        <taxon>Malvales</taxon>
        <taxon>Malvaceae</taxon>
        <taxon>Malvoideae</taxon>
        <taxon>Gossypium</taxon>
    </lineage>
</organism>
<dbReference type="InterPro" id="IPR047365">
    <property type="entry name" value="Tudor_AtPTM-like"/>
</dbReference>
<dbReference type="Pfam" id="PF21743">
    <property type="entry name" value="PTM_DIR17_Tudor"/>
    <property type="match status" value="1"/>
</dbReference>
<dbReference type="AlphaFoldDB" id="A0A5D2EK66"/>
<dbReference type="Proteomes" id="UP000323506">
    <property type="component" value="Chromosome A11"/>
</dbReference>
<evidence type="ECO:0000259" key="1">
    <source>
        <dbReference type="Pfam" id="PF21743"/>
    </source>
</evidence>
<name>A0A5D2EK66_GOSDA</name>
<evidence type="ECO:0000313" key="2">
    <source>
        <dbReference type="EMBL" id="TYG93870.1"/>
    </source>
</evidence>
<dbReference type="EMBL" id="CM017698">
    <property type="protein sequence ID" value="TYG93870.1"/>
    <property type="molecule type" value="Genomic_DNA"/>
</dbReference>
<protein>
    <recommendedName>
        <fullName evidence="1">PTM/DIR17-like Tudor domain-containing protein</fullName>
    </recommendedName>
</protein>
<feature type="domain" description="PTM/DIR17-like Tudor" evidence="1">
    <location>
        <begin position="61"/>
        <end position="106"/>
    </location>
</feature>
<sequence length="213" mass="24817">MDVKGNLGGLNHVQDNCLEDATMKSSLLNESNKNDEYQRIKFKENKNDLDMAAKAEKWMGVLVNKEFDNKSYMGSVVNYCGETKLFQIDYENDVSEEVDYQELQKIVAPPPLVCEYLERINPRPKMYVVLIFMSYIFVNYVCQLKVGVKSIYEYIQEGSWVPVHPRYPSTFQQQVKPKKRKCKRETGSGASSTGYIPLAFRETKRDAYIYYYK</sequence>
<reference evidence="2 3" key="1">
    <citation type="submission" date="2019-06" db="EMBL/GenBank/DDBJ databases">
        <title>WGS assembly of Gossypium darwinii.</title>
        <authorList>
            <person name="Chen Z.J."/>
            <person name="Sreedasyam A."/>
            <person name="Ando A."/>
            <person name="Song Q."/>
            <person name="De L."/>
            <person name="Hulse-Kemp A."/>
            <person name="Ding M."/>
            <person name="Ye W."/>
            <person name="Kirkbride R."/>
            <person name="Jenkins J."/>
            <person name="Plott C."/>
            <person name="Lovell J."/>
            <person name="Lin Y.-M."/>
            <person name="Vaughn R."/>
            <person name="Liu B."/>
            <person name="Li W."/>
            <person name="Simpson S."/>
            <person name="Scheffler B."/>
            <person name="Saski C."/>
            <person name="Grover C."/>
            <person name="Hu G."/>
            <person name="Conover J."/>
            <person name="Carlson J."/>
            <person name="Shu S."/>
            <person name="Boston L."/>
            <person name="Williams M."/>
            <person name="Peterson D."/>
            <person name="Mcgee K."/>
            <person name="Jones D."/>
            <person name="Wendel J."/>
            <person name="Stelly D."/>
            <person name="Grimwood J."/>
            <person name="Schmutz J."/>
        </authorList>
    </citation>
    <scope>NUCLEOTIDE SEQUENCE [LARGE SCALE GENOMIC DNA]</scope>
    <source>
        <strain evidence="2">1808015.09</strain>
    </source>
</reference>
<accession>A0A5D2EK66</accession>
<gene>
    <name evidence="2" type="ORF">ES288_A11G145200v1</name>
</gene>
<evidence type="ECO:0000313" key="3">
    <source>
        <dbReference type="Proteomes" id="UP000323506"/>
    </source>
</evidence>